<keyword evidence="8" id="KW-1185">Reference proteome</keyword>
<gene>
    <name evidence="7" type="primary">Piso0_004893</name>
    <name evidence="7" type="ORF">GNLVRS01_PISO0N03401g</name>
</gene>
<dbReference type="Pfam" id="PF02900">
    <property type="entry name" value="LigB"/>
    <property type="match status" value="1"/>
</dbReference>
<protein>
    <submittedName>
        <fullName evidence="7">Piso0_004893 protein</fullName>
    </submittedName>
</protein>
<dbReference type="PANTHER" id="PTHR30096:SF0">
    <property type="entry name" value="4,5-DOPA DIOXYGENASE EXTRADIOL-LIKE PROTEIN"/>
    <property type="match status" value="1"/>
</dbReference>
<comment type="similarity">
    <text evidence="2">Belongs to the DODA-type extradiol aromatic ring-opening dioxygenase family.</text>
</comment>
<evidence type="ECO:0000313" key="7">
    <source>
        <dbReference type="EMBL" id="CCE86406.1"/>
    </source>
</evidence>
<evidence type="ECO:0000256" key="1">
    <source>
        <dbReference type="ARBA" id="ARBA00001947"/>
    </source>
</evidence>
<keyword evidence="4" id="KW-0862">Zinc</keyword>
<dbReference type="OMA" id="SVIDGFW"/>
<dbReference type="InParanoid" id="G8Y0Q3"/>
<dbReference type="AlphaFoldDB" id="G8Y0Q3"/>
<keyword evidence="3" id="KW-0479">Metal-binding</keyword>
<dbReference type="OrthoDB" id="7396853at2759"/>
<organism evidence="7 8">
    <name type="scientific">Pichia sorbitophila (strain ATCC MYA-4447 / BCRC 22081 / CBS 7064 / NBRC 10061 / NRRL Y-12695)</name>
    <name type="common">Hybrid yeast</name>
    <dbReference type="NCBI Taxonomy" id="559304"/>
    <lineage>
        <taxon>Eukaryota</taxon>
        <taxon>Fungi</taxon>
        <taxon>Dikarya</taxon>
        <taxon>Ascomycota</taxon>
        <taxon>Saccharomycotina</taxon>
        <taxon>Pichiomycetes</taxon>
        <taxon>Debaryomycetaceae</taxon>
        <taxon>Millerozyma</taxon>
    </lineage>
</organism>
<dbReference type="InterPro" id="IPR004183">
    <property type="entry name" value="Xdiol_dOase_suB"/>
</dbReference>
<sequence length="344" mass="38826">MKLYGLVLIGLIGIGIKYYLGEMSMVGKGIERVRRNSKPFPTFFVSHGGPSFMYRDDDFSDKGAWSKIRAIGGQIKSWQPDYILVVSAHWQSSGSRLVEISVPEDASENNELIYDFYGFPKYMYEEQFRSKGSLFVADQVKEQVERAGLSAQLTKRGIDHGVWVPFKVAFSDHNAFSSPYEKDELDLPNTRLIQVSLTGNEKDFDIHFKLGEVLNYFRENLIWDERSQKYLSGLVLCSGMSVHNLRDLGVAFRNPKGVMPYVGPFNKLLTEILTSSKDLLSDLNTLKTDHKELLYRAHPSLEHFTPVAVACGIAGSSSAIKELYNANFASLGWGIYQFGPDYKP</sequence>
<dbReference type="eggNOG" id="ENOG502QS66">
    <property type="taxonomic scope" value="Eukaryota"/>
</dbReference>
<feature type="domain" description="Extradiol ring-cleavage dioxygenase class III enzyme subunit B" evidence="6">
    <location>
        <begin position="42"/>
        <end position="324"/>
    </location>
</feature>
<dbReference type="GO" id="GO:0008270">
    <property type="term" value="F:zinc ion binding"/>
    <property type="evidence" value="ECO:0007669"/>
    <property type="project" value="InterPro"/>
</dbReference>
<keyword evidence="5" id="KW-0560">Oxidoreductase</keyword>
<evidence type="ECO:0000259" key="6">
    <source>
        <dbReference type="Pfam" id="PF02900"/>
    </source>
</evidence>
<evidence type="ECO:0000256" key="3">
    <source>
        <dbReference type="ARBA" id="ARBA00022723"/>
    </source>
</evidence>
<dbReference type="CDD" id="cd07363">
    <property type="entry name" value="45_DOPA_Dioxygenase"/>
    <property type="match status" value="1"/>
</dbReference>
<dbReference type="Proteomes" id="UP000005222">
    <property type="component" value="Chromosome N"/>
</dbReference>
<dbReference type="STRING" id="559304.G8Y0Q3"/>
<comment type="cofactor">
    <cofactor evidence="1">
        <name>Zn(2+)</name>
        <dbReference type="ChEBI" id="CHEBI:29105"/>
    </cofactor>
</comment>
<evidence type="ECO:0000256" key="5">
    <source>
        <dbReference type="ARBA" id="ARBA00023002"/>
    </source>
</evidence>
<dbReference type="PANTHER" id="PTHR30096">
    <property type="entry name" value="4,5-DOPA DIOXYGENASE EXTRADIOL-LIKE PROTEIN"/>
    <property type="match status" value="1"/>
</dbReference>
<dbReference type="GO" id="GO:0008198">
    <property type="term" value="F:ferrous iron binding"/>
    <property type="evidence" value="ECO:0007669"/>
    <property type="project" value="InterPro"/>
</dbReference>
<accession>G8Y0Q3</accession>
<dbReference type="InterPro" id="IPR014436">
    <property type="entry name" value="Extradiol_dOase_DODA"/>
</dbReference>
<dbReference type="GO" id="GO:0016702">
    <property type="term" value="F:oxidoreductase activity, acting on single donors with incorporation of molecular oxygen, incorporation of two atoms of oxygen"/>
    <property type="evidence" value="ECO:0007669"/>
    <property type="project" value="UniProtKB-ARBA"/>
</dbReference>
<evidence type="ECO:0000256" key="4">
    <source>
        <dbReference type="ARBA" id="ARBA00022833"/>
    </source>
</evidence>
<dbReference type="HOGENOM" id="CLU_046582_1_0_1"/>
<dbReference type="EMBL" id="FO082046">
    <property type="protein sequence ID" value="CCE86406.1"/>
    <property type="molecule type" value="Genomic_DNA"/>
</dbReference>
<reference evidence="7 8" key="1">
    <citation type="journal article" date="2012" name="G3 (Bethesda)">
        <title>Pichia sorbitophila, an interspecies yeast hybrid reveals early steps of genome resolution following polyploidization.</title>
        <authorList>
            <person name="Leh Louis V."/>
            <person name="Despons L."/>
            <person name="Friedrich A."/>
            <person name="Martin T."/>
            <person name="Durrens P."/>
            <person name="Casaregola S."/>
            <person name="Neuveglise C."/>
            <person name="Fairhead C."/>
            <person name="Marck C."/>
            <person name="Cruz J.A."/>
            <person name="Straub M.L."/>
            <person name="Kugler V."/>
            <person name="Sacerdot C."/>
            <person name="Uzunov Z."/>
            <person name="Thierry A."/>
            <person name="Weiss S."/>
            <person name="Bleykasten C."/>
            <person name="De Montigny J."/>
            <person name="Jacques N."/>
            <person name="Jung P."/>
            <person name="Lemaire M."/>
            <person name="Mallet S."/>
            <person name="Morel G."/>
            <person name="Richard G.F."/>
            <person name="Sarkar A."/>
            <person name="Savel G."/>
            <person name="Schacherer J."/>
            <person name="Seret M.L."/>
            <person name="Talla E."/>
            <person name="Samson G."/>
            <person name="Jubin C."/>
            <person name="Poulain J."/>
            <person name="Vacherie B."/>
            <person name="Barbe V."/>
            <person name="Pelletier E."/>
            <person name="Sherman D.J."/>
            <person name="Westhof E."/>
            <person name="Weissenbach J."/>
            <person name="Baret P.V."/>
            <person name="Wincker P."/>
            <person name="Gaillardin C."/>
            <person name="Dujon B."/>
            <person name="Souciet J.L."/>
        </authorList>
    </citation>
    <scope>NUCLEOTIDE SEQUENCE [LARGE SCALE GENOMIC DNA]</scope>
    <source>
        <strain evidence="8">ATCC MYA-4447 / BCRC 22081 / CBS 7064 / NBRC 10061 / NRRL Y-12695</strain>
    </source>
</reference>
<name>G8Y0Q3_PICSO</name>
<dbReference type="SUPFAM" id="SSF53213">
    <property type="entry name" value="LigB-like"/>
    <property type="match status" value="1"/>
</dbReference>
<dbReference type="Gene3D" id="3.40.830.10">
    <property type="entry name" value="LigB-like"/>
    <property type="match status" value="1"/>
</dbReference>
<evidence type="ECO:0000256" key="2">
    <source>
        <dbReference type="ARBA" id="ARBA00007581"/>
    </source>
</evidence>
<evidence type="ECO:0000313" key="8">
    <source>
        <dbReference type="Proteomes" id="UP000005222"/>
    </source>
</evidence>
<proteinExistence type="inferred from homology"/>